<comment type="caution">
    <text evidence="1">The sequence shown here is derived from an EMBL/GenBank/DDBJ whole genome shotgun (WGS) entry which is preliminary data.</text>
</comment>
<dbReference type="EMBL" id="CM056819">
    <property type="protein sequence ID" value="KAJ8624761.1"/>
    <property type="molecule type" value="Genomic_DNA"/>
</dbReference>
<name>A0ACC2KU23_PERAE</name>
<reference evidence="1 2" key="1">
    <citation type="journal article" date="2022" name="Hortic Res">
        <title>A haplotype resolved chromosomal level avocado genome allows analysis of novel avocado genes.</title>
        <authorList>
            <person name="Nath O."/>
            <person name="Fletcher S.J."/>
            <person name="Hayward A."/>
            <person name="Shaw L.M."/>
            <person name="Masouleh A.K."/>
            <person name="Furtado A."/>
            <person name="Henry R.J."/>
            <person name="Mitter N."/>
        </authorList>
    </citation>
    <scope>NUCLEOTIDE SEQUENCE [LARGE SCALE GENOMIC DNA]</scope>
    <source>
        <strain evidence="2">cv. Hass</strain>
    </source>
</reference>
<evidence type="ECO:0000313" key="2">
    <source>
        <dbReference type="Proteomes" id="UP001234297"/>
    </source>
</evidence>
<keyword evidence="2" id="KW-1185">Reference proteome</keyword>
<proteinExistence type="predicted"/>
<dbReference type="Proteomes" id="UP001234297">
    <property type="component" value="Chromosome 11"/>
</dbReference>
<evidence type="ECO:0000313" key="1">
    <source>
        <dbReference type="EMBL" id="KAJ8624761.1"/>
    </source>
</evidence>
<accession>A0ACC2KU23</accession>
<protein>
    <submittedName>
        <fullName evidence="1">Uncharacterized protein</fullName>
    </submittedName>
</protein>
<gene>
    <name evidence="1" type="ORF">MRB53_033291</name>
</gene>
<sequence>MEFGGGFCNPCQYILQCPILQQQRNQTHVINIDPLVSAQLEKERQDIDQYITLQNERLSLVLQEQRKQQMASFLKGMEIKALLLERQKEEEIAKESRKTAQLEDLLRRVEIEKQTYQRTAIEKEAMAIALNKTLERIRGEMMSSSSAEDAESCCDLSDKFNEGIGKMTCKACNSGESRYIILPCKHLCLCEMCDALLHSCPVCRSVKQESMEVYMV</sequence>
<organism evidence="1 2">
    <name type="scientific">Persea americana</name>
    <name type="common">Avocado</name>
    <dbReference type="NCBI Taxonomy" id="3435"/>
    <lineage>
        <taxon>Eukaryota</taxon>
        <taxon>Viridiplantae</taxon>
        <taxon>Streptophyta</taxon>
        <taxon>Embryophyta</taxon>
        <taxon>Tracheophyta</taxon>
        <taxon>Spermatophyta</taxon>
        <taxon>Magnoliopsida</taxon>
        <taxon>Magnoliidae</taxon>
        <taxon>Laurales</taxon>
        <taxon>Lauraceae</taxon>
        <taxon>Persea</taxon>
    </lineage>
</organism>